<dbReference type="AlphaFoldDB" id="A0A7Z0DKV2"/>
<dbReference type="GO" id="GO:0005886">
    <property type="term" value="C:plasma membrane"/>
    <property type="evidence" value="ECO:0007669"/>
    <property type="project" value="TreeGrafter"/>
</dbReference>
<comment type="caution">
    <text evidence="3">The sequence shown here is derived from an EMBL/GenBank/DDBJ whole genome shotgun (WGS) entry which is preliminary data.</text>
</comment>
<evidence type="ECO:0000256" key="2">
    <source>
        <dbReference type="ARBA" id="ARBA00049106"/>
    </source>
</evidence>
<organism evidence="3 4">
    <name type="scientific">Nocardioides panzhihuensis</name>
    <dbReference type="NCBI Taxonomy" id="860243"/>
    <lineage>
        <taxon>Bacteria</taxon>
        <taxon>Bacillati</taxon>
        <taxon>Actinomycetota</taxon>
        <taxon>Actinomycetes</taxon>
        <taxon>Propionibacteriales</taxon>
        <taxon>Nocardioidaceae</taxon>
        <taxon>Nocardioides</taxon>
    </lineage>
</organism>
<reference evidence="3 4" key="1">
    <citation type="submission" date="2020-07" db="EMBL/GenBank/DDBJ databases">
        <title>Sequencing the genomes of 1000 actinobacteria strains.</title>
        <authorList>
            <person name="Klenk H.-P."/>
        </authorList>
    </citation>
    <scope>NUCLEOTIDE SEQUENCE [LARGE SCALE GENOMIC DNA]</scope>
    <source>
        <strain evidence="3 4">DSM 26487</strain>
    </source>
</reference>
<dbReference type="GO" id="GO:0016491">
    <property type="term" value="F:oxidoreductase activity"/>
    <property type="evidence" value="ECO:0007669"/>
    <property type="project" value="InterPro"/>
</dbReference>
<comment type="catalytic activity">
    <reaction evidence="2">
        <text>oxidized coenzyme F420-(gamma-L-Glu)(n) + a quinol + H(+) = reduced coenzyme F420-(gamma-L-Glu)(n) + a quinone</text>
        <dbReference type="Rhea" id="RHEA:39663"/>
        <dbReference type="Rhea" id="RHEA-COMP:12939"/>
        <dbReference type="Rhea" id="RHEA-COMP:14378"/>
        <dbReference type="ChEBI" id="CHEBI:15378"/>
        <dbReference type="ChEBI" id="CHEBI:24646"/>
        <dbReference type="ChEBI" id="CHEBI:132124"/>
        <dbReference type="ChEBI" id="CHEBI:133980"/>
        <dbReference type="ChEBI" id="CHEBI:139511"/>
    </reaction>
</comment>
<protein>
    <submittedName>
        <fullName evidence="3">Deazaflavin-dependent oxidoreductase (Nitroreductase family)</fullName>
    </submittedName>
</protein>
<accession>A0A7Z0DKV2</accession>
<evidence type="ECO:0000313" key="3">
    <source>
        <dbReference type="EMBL" id="NYI77318.1"/>
    </source>
</evidence>
<dbReference type="Proteomes" id="UP000564496">
    <property type="component" value="Unassembled WGS sequence"/>
</dbReference>
<dbReference type="NCBIfam" id="TIGR00026">
    <property type="entry name" value="hi_GC_TIGR00026"/>
    <property type="match status" value="1"/>
</dbReference>
<gene>
    <name evidence="3" type="ORF">BJ988_001966</name>
</gene>
<comment type="similarity">
    <text evidence="1">Belongs to the F420H(2)-dependent quinone reductase family.</text>
</comment>
<dbReference type="InterPro" id="IPR004378">
    <property type="entry name" value="F420H2_quin_Rdtase"/>
</dbReference>
<evidence type="ECO:0000256" key="1">
    <source>
        <dbReference type="ARBA" id="ARBA00008710"/>
    </source>
</evidence>
<dbReference type="PANTHER" id="PTHR39428">
    <property type="entry name" value="F420H(2)-DEPENDENT QUINONE REDUCTASE RV1261C"/>
    <property type="match status" value="1"/>
</dbReference>
<name>A0A7Z0DKV2_9ACTN</name>
<dbReference type="Gene3D" id="2.30.110.10">
    <property type="entry name" value="Electron Transport, Fmn-binding Protein, Chain A"/>
    <property type="match status" value="1"/>
</dbReference>
<sequence length="151" mass="16922">MTQTETKKPGTPGKLSRWMQHRANARLIRKVRKGKGKFWGMDVLVLHTVGRRSGEPRETPLAWFDDGAGGRVVVASGGGAHHPDWHANLFGKPDQAAYELPGGEPVRAVPERLEGTERERVWQVVAEKSPQIAKYQAKSDRVYPLIRLLPR</sequence>
<dbReference type="Pfam" id="PF04075">
    <property type="entry name" value="F420H2_quin_red"/>
    <property type="match status" value="1"/>
</dbReference>
<dbReference type="RefSeq" id="WP_179657825.1">
    <property type="nucleotide sequence ID" value="NZ_JACBZR010000001.1"/>
</dbReference>
<proteinExistence type="inferred from homology"/>
<dbReference type="GO" id="GO:0070967">
    <property type="term" value="F:coenzyme F420 binding"/>
    <property type="evidence" value="ECO:0007669"/>
    <property type="project" value="TreeGrafter"/>
</dbReference>
<dbReference type="InterPro" id="IPR012349">
    <property type="entry name" value="Split_barrel_FMN-bd"/>
</dbReference>
<evidence type="ECO:0000313" key="4">
    <source>
        <dbReference type="Proteomes" id="UP000564496"/>
    </source>
</evidence>
<dbReference type="EMBL" id="JACBZR010000001">
    <property type="protein sequence ID" value="NYI77318.1"/>
    <property type="molecule type" value="Genomic_DNA"/>
</dbReference>
<keyword evidence="4" id="KW-1185">Reference proteome</keyword>
<dbReference type="PANTHER" id="PTHR39428:SF1">
    <property type="entry name" value="F420H(2)-DEPENDENT QUINONE REDUCTASE RV1261C"/>
    <property type="match status" value="1"/>
</dbReference>